<proteinExistence type="predicted"/>
<dbReference type="GeneID" id="94344781"/>
<dbReference type="AlphaFoldDB" id="A0A976NY15"/>
<sequence>MFGAFHGPSKLQQELHTVSPILAICQRNPRRSPTCKGFQSAAFQQLHGPPQPKAGENLVELDTQPEAASKKLQEVSISRWQPYTCIVKLLDAKM</sequence>
<gene>
    <name evidence="1" type="ORF">CCR75_001005</name>
</gene>
<dbReference type="EMBL" id="SHOA02000012">
    <property type="protein sequence ID" value="TDH72159.1"/>
    <property type="molecule type" value="Genomic_DNA"/>
</dbReference>
<keyword evidence="2" id="KW-1185">Reference proteome</keyword>
<dbReference type="RefSeq" id="XP_067821658.1">
    <property type="nucleotide sequence ID" value="XM_067959110.1"/>
</dbReference>
<evidence type="ECO:0000313" key="2">
    <source>
        <dbReference type="Proteomes" id="UP000294530"/>
    </source>
</evidence>
<protein>
    <submittedName>
        <fullName evidence="1">Uncharacterized protein</fullName>
    </submittedName>
</protein>
<evidence type="ECO:0000313" key="1">
    <source>
        <dbReference type="EMBL" id="TDH72159.1"/>
    </source>
</evidence>
<dbReference type="KEGG" id="blac:94344781"/>
<name>A0A976NY15_BRELC</name>
<dbReference type="Proteomes" id="UP000294530">
    <property type="component" value="Unassembled WGS sequence"/>
</dbReference>
<accession>A0A976NY15</accession>
<reference evidence="1 2" key="1">
    <citation type="journal article" date="2021" name="Genome Biol.">
        <title>AFLAP: assembly-free linkage analysis pipeline using k-mers from genome sequencing data.</title>
        <authorList>
            <person name="Fletcher K."/>
            <person name="Zhang L."/>
            <person name="Gil J."/>
            <person name="Han R."/>
            <person name="Cavanaugh K."/>
            <person name="Michelmore R."/>
        </authorList>
    </citation>
    <scope>NUCLEOTIDE SEQUENCE [LARGE SCALE GENOMIC DNA]</scope>
    <source>
        <strain evidence="1 2">SF5</strain>
    </source>
</reference>
<organism evidence="1 2">
    <name type="scientific">Bremia lactucae</name>
    <name type="common">Lettuce downy mildew</name>
    <dbReference type="NCBI Taxonomy" id="4779"/>
    <lineage>
        <taxon>Eukaryota</taxon>
        <taxon>Sar</taxon>
        <taxon>Stramenopiles</taxon>
        <taxon>Oomycota</taxon>
        <taxon>Peronosporomycetes</taxon>
        <taxon>Peronosporales</taxon>
        <taxon>Peronosporaceae</taxon>
        <taxon>Bremia</taxon>
    </lineage>
</organism>
<comment type="caution">
    <text evidence="1">The sequence shown here is derived from an EMBL/GenBank/DDBJ whole genome shotgun (WGS) entry which is preliminary data.</text>
</comment>